<dbReference type="RefSeq" id="WP_316680096.1">
    <property type="nucleotide sequence ID" value="NZ_CATZLL010000002.1"/>
</dbReference>
<dbReference type="PANTHER" id="PTHR30419">
    <property type="entry name" value="HTH-TYPE TRANSCRIPTIONAL REGULATOR YBHD"/>
    <property type="match status" value="1"/>
</dbReference>
<feature type="domain" description="HTH lysR-type" evidence="6">
    <location>
        <begin position="1"/>
        <end position="60"/>
    </location>
</feature>
<keyword evidence="5" id="KW-0472">Membrane</keyword>
<evidence type="ECO:0000256" key="4">
    <source>
        <dbReference type="ARBA" id="ARBA00023163"/>
    </source>
</evidence>
<dbReference type="PROSITE" id="PS50931">
    <property type="entry name" value="HTH_LYSR"/>
    <property type="match status" value="1"/>
</dbReference>
<dbReference type="PANTHER" id="PTHR30419:SF8">
    <property type="entry name" value="NITROGEN ASSIMILATION TRANSCRIPTIONAL ACTIVATOR-RELATED"/>
    <property type="match status" value="1"/>
</dbReference>
<comment type="similarity">
    <text evidence="1">Belongs to the LysR transcriptional regulatory family.</text>
</comment>
<dbReference type="InterPro" id="IPR000847">
    <property type="entry name" value="LysR_HTH_N"/>
</dbReference>
<dbReference type="Gene3D" id="3.40.190.290">
    <property type="match status" value="1"/>
</dbReference>
<evidence type="ECO:0000313" key="8">
    <source>
        <dbReference type="Proteomes" id="UP001189757"/>
    </source>
</evidence>
<dbReference type="InterPro" id="IPR036390">
    <property type="entry name" value="WH_DNA-bd_sf"/>
</dbReference>
<keyword evidence="2" id="KW-0805">Transcription regulation</keyword>
<dbReference type="EMBL" id="CATZLL010000002">
    <property type="protein sequence ID" value="CAJ0809605.1"/>
    <property type="molecule type" value="Genomic_DNA"/>
</dbReference>
<accession>A0ABN9JJ34</accession>
<dbReference type="CDD" id="cd08440">
    <property type="entry name" value="PBP2_LTTR_like_4"/>
    <property type="match status" value="1"/>
</dbReference>
<dbReference type="Gene3D" id="1.10.10.10">
    <property type="entry name" value="Winged helix-like DNA-binding domain superfamily/Winged helix DNA-binding domain"/>
    <property type="match status" value="1"/>
</dbReference>
<evidence type="ECO:0000256" key="1">
    <source>
        <dbReference type="ARBA" id="ARBA00009437"/>
    </source>
</evidence>
<reference evidence="7 8" key="1">
    <citation type="submission" date="2023-07" db="EMBL/GenBank/DDBJ databases">
        <authorList>
            <person name="Peeters C."/>
        </authorList>
    </citation>
    <scope>NUCLEOTIDE SEQUENCE [LARGE SCALE GENOMIC DNA]</scope>
    <source>
        <strain evidence="7 8">LMG 18101</strain>
    </source>
</reference>
<evidence type="ECO:0000256" key="5">
    <source>
        <dbReference type="SAM" id="Phobius"/>
    </source>
</evidence>
<dbReference type="SUPFAM" id="SSF53850">
    <property type="entry name" value="Periplasmic binding protein-like II"/>
    <property type="match status" value="1"/>
</dbReference>
<name>A0ABN9JJ34_9RALS</name>
<keyword evidence="3" id="KW-0238">DNA-binding</keyword>
<gene>
    <name evidence="7" type="primary">cynR_1</name>
    <name evidence="7" type="ORF">LMG18101_00621</name>
</gene>
<dbReference type="Pfam" id="PF00126">
    <property type="entry name" value="HTH_1"/>
    <property type="match status" value="1"/>
</dbReference>
<dbReference type="InterPro" id="IPR036388">
    <property type="entry name" value="WH-like_DNA-bd_sf"/>
</dbReference>
<dbReference type="Proteomes" id="UP001189757">
    <property type="component" value="Unassembled WGS sequence"/>
</dbReference>
<evidence type="ECO:0000256" key="3">
    <source>
        <dbReference type="ARBA" id="ARBA00023125"/>
    </source>
</evidence>
<dbReference type="InterPro" id="IPR005119">
    <property type="entry name" value="LysR_subst-bd"/>
</dbReference>
<keyword evidence="8" id="KW-1185">Reference proteome</keyword>
<dbReference type="Pfam" id="PF03466">
    <property type="entry name" value="LysR_substrate"/>
    <property type="match status" value="1"/>
</dbReference>
<evidence type="ECO:0000256" key="2">
    <source>
        <dbReference type="ARBA" id="ARBA00023015"/>
    </source>
</evidence>
<organism evidence="7 8">
    <name type="scientific">Ralstonia flaminis</name>
    <dbReference type="NCBI Taxonomy" id="3058597"/>
    <lineage>
        <taxon>Bacteria</taxon>
        <taxon>Pseudomonadati</taxon>
        <taxon>Pseudomonadota</taxon>
        <taxon>Betaproteobacteria</taxon>
        <taxon>Burkholderiales</taxon>
        <taxon>Burkholderiaceae</taxon>
        <taxon>Ralstonia</taxon>
    </lineage>
</organism>
<dbReference type="InterPro" id="IPR050950">
    <property type="entry name" value="HTH-type_LysR_regulators"/>
</dbReference>
<comment type="caution">
    <text evidence="7">The sequence shown here is derived from an EMBL/GenBank/DDBJ whole genome shotgun (WGS) entry which is preliminary data.</text>
</comment>
<dbReference type="SUPFAM" id="SSF46785">
    <property type="entry name" value="Winged helix' DNA-binding domain"/>
    <property type="match status" value="1"/>
</dbReference>
<proteinExistence type="inferred from homology"/>
<evidence type="ECO:0000259" key="6">
    <source>
        <dbReference type="PROSITE" id="PS50931"/>
    </source>
</evidence>
<keyword evidence="5" id="KW-0812">Transmembrane</keyword>
<evidence type="ECO:0000313" key="7">
    <source>
        <dbReference type="EMBL" id="CAJ0809605.1"/>
    </source>
</evidence>
<keyword evidence="4" id="KW-0804">Transcription</keyword>
<keyword evidence="5" id="KW-1133">Transmembrane helix</keyword>
<sequence length="300" mass="32132">MNLSVKQLRAFAALREHKNFTQAAQTCHLSQSAFSALIQNLEAEAGVRLFDRNTRHVELTPEGEAFAESALRLLADFEATFAELRDRAAARTGRVTVAALPSIAAGILPGVLADFSAQHPGIQLALHDLLSDPCIDMVRRGAADFAIAAIGADMAGLTAQPFCTDDFHLVCHQDHPLARKPSLSVGDLVDAPFIHLARNTSIRQYLDAALHPTKLRSGMEVEHLATAAALVAANLGITVIPALALFQFRLPALVVRPLPLPGLVRTLYVIRREGRSLSVAAQGLLDLLLAHPARVGTPPA</sequence>
<feature type="transmembrane region" description="Helical" evidence="5">
    <location>
        <begin position="224"/>
        <end position="246"/>
    </location>
</feature>
<dbReference type="PRINTS" id="PR00039">
    <property type="entry name" value="HTHLYSR"/>
</dbReference>
<protein>
    <submittedName>
        <fullName evidence="7">HTH-type transcriptional regulator CynR</fullName>
    </submittedName>
</protein>